<evidence type="ECO:0000256" key="3">
    <source>
        <dbReference type="ARBA" id="ARBA00023163"/>
    </source>
</evidence>
<dbReference type="EMBL" id="JARJLG010000100">
    <property type="protein sequence ID" value="KAJ7745932.1"/>
    <property type="molecule type" value="Genomic_DNA"/>
</dbReference>
<evidence type="ECO:0000256" key="2">
    <source>
        <dbReference type="ARBA" id="ARBA00023015"/>
    </source>
</evidence>
<dbReference type="GO" id="GO:1990527">
    <property type="term" value="C:Tec1p-Ste12p-Dig1p complex"/>
    <property type="evidence" value="ECO:0007669"/>
    <property type="project" value="TreeGrafter"/>
</dbReference>
<dbReference type="GO" id="GO:0005634">
    <property type="term" value="C:nucleus"/>
    <property type="evidence" value="ECO:0007669"/>
    <property type="project" value="UniProtKB-SubCell"/>
</dbReference>
<reference evidence="7" key="1">
    <citation type="submission" date="2023-03" db="EMBL/GenBank/DDBJ databases">
        <title>Massive genome expansion in bonnet fungi (Mycena s.s.) driven by repeated elements and novel gene families across ecological guilds.</title>
        <authorList>
            <consortium name="Lawrence Berkeley National Laboratory"/>
            <person name="Harder C.B."/>
            <person name="Miyauchi S."/>
            <person name="Viragh M."/>
            <person name="Kuo A."/>
            <person name="Thoen E."/>
            <person name="Andreopoulos B."/>
            <person name="Lu D."/>
            <person name="Skrede I."/>
            <person name="Drula E."/>
            <person name="Henrissat B."/>
            <person name="Morin E."/>
            <person name="Kohler A."/>
            <person name="Barry K."/>
            <person name="LaButti K."/>
            <person name="Morin E."/>
            <person name="Salamov A."/>
            <person name="Lipzen A."/>
            <person name="Mereny Z."/>
            <person name="Hegedus B."/>
            <person name="Baldrian P."/>
            <person name="Stursova M."/>
            <person name="Weitz H."/>
            <person name="Taylor A."/>
            <person name="Grigoriev I.V."/>
            <person name="Nagy L.G."/>
            <person name="Martin F."/>
            <person name="Kauserud H."/>
        </authorList>
    </citation>
    <scope>NUCLEOTIDE SEQUENCE</scope>
    <source>
        <strain evidence="7">CBHHK188m</strain>
    </source>
</reference>
<dbReference type="AlphaFoldDB" id="A0AAD7ILL6"/>
<keyword evidence="3" id="KW-0804">Transcription</keyword>
<evidence type="ECO:0000256" key="6">
    <source>
        <dbReference type="SAM" id="MobiDB-lite"/>
    </source>
</evidence>
<evidence type="ECO:0000313" key="8">
    <source>
        <dbReference type="Proteomes" id="UP001215280"/>
    </source>
</evidence>
<protein>
    <submittedName>
        <fullName evidence="7">Uncharacterized protein</fullName>
    </submittedName>
</protein>
<dbReference type="PANTHER" id="PTHR47427">
    <property type="entry name" value="PROTEIN STE12"/>
    <property type="match status" value="1"/>
</dbReference>
<dbReference type="InterPro" id="IPR003120">
    <property type="entry name" value="Ste12"/>
</dbReference>
<dbReference type="PANTHER" id="PTHR47427:SF1">
    <property type="entry name" value="PROTEIN STE12"/>
    <property type="match status" value="1"/>
</dbReference>
<comment type="similarity">
    <text evidence="5">Belongs to the STE12 transcription factor family.</text>
</comment>
<feature type="region of interest" description="Disordered" evidence="6">
    <location>
        <begin position="221"/>
        <end position="241"/>
    </location>
</feature>
<evidence type="ECO:0000313" key="7">
    <source>
        <dbReference type="EMBL" id="KAJ7745932.1"/>
    </source>
</evidence>
<feature type="compositionally biased region" description="Basic and acidic residues" evidence="6">
    <location>
        <begin position="114"/>
        <end position="126"/>
    </location>
</feature>
<organism evidence="7 8">
    <name type="scientific">Mycena maculata</name>
    <dbReference type="NCBI Taxonomy" id="230809"/>
    <lineage>
        <taxon>Eukaryota</taxon>
        <taxon>Fungi</taxon>
        <taxon>Dikarya</taxon>
        <taxon>Basidiomycota</taxon>
        <taxon>Agaricomycotina</taxon>
        <taxon>Agaricomycetes</taxon>
        <taxon>Agaricomycetidae</taxon>
        <taxon>Agaricales</taxon>
        <taxon>Marasmiineae</taxon>
        <taxon>Mycenaceae</taxon>
        <taxon>Mycena</taxon>
    </lineage>
</organism>
<dbReference type="GO" id="GO:0003700">
    <property type="term" value="F:DNA-binding transcription factor activity"/>
    <property type="evidence" value="ECO:0007669"/>
    <property type="project" value="InterPro"/>
</dbReference>
<comment type="caution">
    <text evidence="7">The sequence shown here is derived from an EMBL/GenBank/DDBJ whole genome shotgun (WGS) entry which is preliminary data.</text>
</comment>
<evidence type="ECO:0000256" key="1">
    <source>
        <dbReference type="ARBA" id="ARBA00004123"/>
    </source>
</evidence>
<gene>
    <name evidence="7" type="ORF">DFH07DRAFT_977093</name>
</gene>
<name>A0AAD7ILL6_9AGAR</name>
<dbReference type="Proteomes" id="UP001215280">
    <property type="component" value="Unassembled WGS sequence"/>
</dbReference>
<accession>A0AAD7ILL6</accession>
<sequence length="348" mass="38703">MSRRTKIDSPAMVLNPMTKLQWLRENWSPADFAAAKNAIRGPMLEYRKEDRSRESGQTPIPIRATAGRRTVMAPSASQSARALTSGLAQVRALAKSLSNLDIPAETPAAVPKGQTEEEKAEAEHRAVAEDERLVDEELARYEAKGLLTESHSELADFELLRFWESPFLDLLFKYQCIRTQKKQKGFYWPAGWIECCPSHDRLFLDALERVLKREKMGLEPTTQGRFFPSAPPTARPRCNAPASARDAGAQYVAPPGYQSDMYLTESPAPFTSSPGIYSSGLPSSGQQYDSYRGVHHQQHAQAVPAQFDKGLYYVMDSQAPGGENYNYSHLSPAALPIPNLLTTKKILT</sequence>
<dbReference type="Pfam" id="PF02200">
    <property type="entry name" value="STE"/>
    <property type="match status" value="1"/>
</dbReference>
<feature type="region of interest" description="Disordered" evidence="6">
    <location>
        <begin position="104"/>
        <end position="126"/>
    </location>
</feature>
<keyword evidence="4" id="KW-0539">Nucleus</keyword>
<evidence type="ECO:0000256" key="5">
    <source>
        <dbReference type="ARBA" id="ARBA00024345"/>
    </source>
</evidence>
<dbReference type="GO" id="GO:1990526">
    <property type="term" value="C:Ste12p-Dig1p-Dig2p complex"/>
    <property type="evidence" value="ECO:0007669"/>
    <property type="project" value="TreeGrafter"/>
</dbReference>
<keyword evidence="2" id="KW-0805">Transcription regulation</keyword>
<keyword evidence="8" id="KW-1185">Reference proteome</keyword>
<dbReference type="InterPro" id="IPR052127">
    <property type="entry name" value="STE12_transcription_factor"/>
</dbReference>
<evidence type="ECO:0000256" key="4">
    <source>
        <dbReference type="ARBA" id="ARBA00023242"/>
    </source>
</evidence>
<comment type="subcellular location">
    <subcellularLocation>
        <location evidence="1">Nucleus</location>
    </subcellularLocation>
</comment>
<proteinExistence type="inferred from homology"/>